<dbReference type="EMBL" id="FOEG01000002">
    <property type="protein sequence ID" value="SEO65968.1"/>
    <property type="molecule type" value="Genomic_DNA"/>
</dbReference>
<dbReference type="OrthoDB" id="9769319at2"/>
<dbReference type="PANTHER" id="PTHR30222">
    <property type="entry name" value="SPERMIDINE/PUTRESCINE-BINDING PERIPLASMIC PROTEIN"/>
    <property type="match status" value="1"/>
</dbReference>
<evidence type="ECO:0000256" key="1">
    <source>
        <dbReference type="ARBA" id="ARBA00004418"/>
    </source>
</evidence>
<organism evidence="5 6">
    <name type="scientific">Aquisalimonas asiatica</name>
    <dbReference type="NCBI Taxonomy" id="406100"/>
    <lineage>
        <taxon>Bacteria</taxon>
        <taxon>Pseudomonadati</taxon>
        <taxon>Pseudomonadota</taxon>
        <taxon>Gammaproteobacteria</taxon>
        <taxon>Chromatiales</taxon>
        <taxon>Ectothiorhodospiraceae</taxon>
        <taxon>Aquisalimonas</taxon>
    </lineage>
</organism>
<keyword evidence="2" id="KW-0813">Transport</keyword>
<evidence type="ECO:0000313" key="6">
    <source>
        <dbReference type="Proteomes" id="UP000199657"/>
    </source>
</evidence>
<dbReference type="AlphaFoldDB" id="A0A1H8RII0"/>
<sequence length="379" mass="42593">MSRILDKNGRPISRRRFLQGMGALAGSTVLASSPFRTLGASDQVLNILTWPGHGDPFVVREFEEQYNCTVRAREYEGGEEMLAMVNQAPPGTYDVIMADAEYIQMLRDGDFIQRLDPSDYPLEDFWPEFQEFESHWADGDLYSVMLRFGYIGMAYRTDIFDEDEVTSYSALWSDKAAGRVGFFDWYLPSMGCVSLYEGNEDPFDIDSAAFEALKERLFSLEPQTAGFRGMSGVFSMLTDGTASVVPGVGDWVAFLLQEDGIPVASAVPEEGGLQWTESLSIANGAQNPDLARAFIQYMTSPEGQVKTARLPAYAASIPNRKGWELLNEDYPDAAKSLRHTFDDRNVIDEYRDGLISLRRLPAQQNIELWNDAWTEFKSL</sequence>
<evidence type="ECO:0000313" key="5">
    <source>
        <dbReference type="EMBL" id="SEO65968.1"/>
    </source>
</evidence>
<dbReference type="PRINTS" id="PR00909">
    <property type="entry name" value="SPERMDNBNDNG"/>
</dbReference>
<comment type="subcellular location">
    <subcellularLocation>
        <location evidence="1">Periplasm</location>
    </subcellularLocation>
</comment>
<dbReference type="PANTHER" id="PTHR30222:SF17">
    <property type="entry name" value="SPERMIDINE_PUTRESCINE-BINDING PERIPLASMIC PROTEIN"/>
    <property type="match status" value="1"/>
</dbReference>
<dbReference type="GO" id="GO:0042597">
    <property type="term" value="C:periplasmic space"/>
    <property type="evidence" value="ECO:0007669"/>
    <property type="project" value="UniProtKB-SubCell"/>
</dbReference>
<dbReference type="CDD" id="cd13590">
    <property type="entry name" value="PBP2_PotD_PotF_like"/>
    <property type="match status" value="1"/>
</dbReference>
<gene>
    <name evidence="5" type="ORF">SAMN04488052_10235</name>
</gene>
<dbReference type="Gene3D" id="3.40.190.10">
    <property type="entry name" value="Periplasmic binding protein-like II"/>
    <property type="match status" value="2"/>
</dbReference>
<keyword evidence="3" id="KW-0732">Signal</keyword>
<keyword evidence="6" id="KW-1185">Reference proteome</keyword>
<dbReference type="SUPFAM" id="SSF53850">
    <property type="entry name" value="Periplasmic binding protein-like II"/>
    <property type="match status" value="1"/>
</dbReference>
<dbReference type="RefSeq" id="WP_091640488.1">
    <property type="nucleotide sequence ID" value="NZ_FOEG01000002.1"/>
</dbReference>
<accession>A0A1H8RII0</accession>
<dbReference type="InterPro" id="IPR006059">
    <property type="entry name" value="SBP"/>
</dbReference>
<dbReference type="Proteomes" id="UP000199657">
    <property type="component" value="Unassembled WGS sequence"/>
</dbReference>
<dbReference type="InterPro" id="IPR001188">
    <property type="entry name" value="Sperm_putr-bd"/>
</dbReference>
<dbReference type="PROSITE" id="PS51318">
    <property type="entry name" value="TAT"/>
    <property type="match status" value="1"/>
</dbReference>
<protein>
    <submittedName>
        <fullName evidence="5">Spermidine/putrescine transport system substrate-binding protein</fullName>
    </submittedName>
</protein>
<dbReference type="GO" id="GO:0019808">
    <property type="term" value="F:polyamine binding"/>
    <property type="evidence" value="ECO:0007669"/>
    <property type="project" value="InterPro"/>
</dbReference>
<dbReference type="GO" id="GO:0015846">
    <property type="term" value="P:polyamine transport"/>
    <property type="evidence" value="ECO:0007669"/>
    <property type="project" value="InterPro"/>
</dbReference>
<name>A0A1H8RII0_9GAMM</name>
<dbReference type="InterPro" id="IPR006311">
    <property type="entry name" value="TAT_signal"/>
</dbReference>
<evidence type="ECO:0000256" key="2">
    <source>
        <dbReference type="ARBA" id="ARBA00022448"/>
    </source>
</evidence>
<reference evidence="5 6" key="1">
    <citation type="submission" date="2016-10" db="EMBL/GenBank/DDBJ databases">
        <authorList>
            <person name="de Groot N.N."/>
        </authorList>
    </citation>
    <scope>NUCLEOTIDE SEQUENCE [LARGE SCALE GENOMIC DNA]</scope>
    <source>
        <strain evidence="5 6">CGMCC 1.6291</strain>
    </source>
</reference>
<proteinExistence type="predicted"/>
<dbReference type="Pfam" id="PF13416">
    <property type="entry name" value="SBP_bac_8"/>
    <property type="match status" value="1"/>
</dbReference>
<evidence type="ECO:0000256" key="3">
    <source>
        <dbReference type="ARBA" id="ARBA00022729"/>
    </source>
</evidence>
<evidence type="ECO:0000256" key="4">
    <source>
        <dbReference type="ARBA" id="ARBA00022764"/>
    </source>
</evidence>
<keyword evidence="4" id="KW-0574">Periplasm</keyword>
<dbReference type="STRING" id="406100.SAMN04488052_10235"/>